<evidence type="ECO:0000256" key="1">
    <source>
        <dbReference type="SAM" id="MobiDB-lite"/>
    </source>
</evidence>
<evidence type="ECO:0000313" key="3">
    <source>
        <dbReference type="EMBL" id="TDP90804.1"/>
    </source>
</evidence>
<evidence type="ECO:0000313" key="4">
    <source>
        <dbReference type="Proteomes" id="UP000295601"/>
    </source>
</evidence>
<keyword evidence="4" id="KW-1185">Reference proteome</keyword>
<dbReference type="AlphaFoldDB" id="A0A4R6RVI8"/>
<accession>A0A4R6RVI8</accession>
<name>A0A4R6RVI8_9MICO</name>
<comment type="caution">
    <text evidence="3">The sequence shown here is derived from an EMBL/GenBank/DDBJ whole genome shotgun (WGS) entry which is preliminary data.</text>
</comment>
<gene>
    <name evidence="3" type="ORF">EDF62_2456</name>
</gene>
<feature type="region of interest" description="Disordered" evidence="1">
    <location>
        <begin position="190"/>
        <end position="219"/>
    </location>
</feature>
<proteinExistence type="predicted"/>
<sequence>MTSRAHSRLRVTGRTVLTAAALAVLGLGLVLTAGRAMATYRQVIDAGQPGLLTLSVNSETPLWATLKPGQESHWLVQAELSGASAGSLALEFSASGRLVETAGLTAAVTACSGSFAAGSPEGDAPSCNGKPRAVLAETPLRDLTRAHARYALAELHAGSPRELLVTLHLPETATRAEVADAAATVGLGVFAAGDTTPPTTPPPTPPSQPPAPPIVQQPGLTTAQPSLATTGADLTALCLVAVGLIGISLALHSRRRQP</sequence>
<feature type="transmembrane region" description="Helical" evidence="2">
    <location>
        <begin position="234"/>
        <end position="252"/>
    </location>
</feature>
<keyword evidence="2" id="KW-1133">Transmembrane helix</keyword>
<keyword evidence="2" id="KW-0472">Membrane</keyword>
<dbReference type="Proteomes" id="UP000295601">
    <property type="component" value="Unassembled WGS sequence"/>
</dbReference>
<dbReference type="OrthoDB" id="4991324at2"/>
<keyword evidence="2" id="KW-0812">Transmembrane</keyword>
<dbReference type="RefSeq" id="WP_133617219.1">
    <property type="nucleotide sequence ID" value="NZ_SNYA01000006.1"/>
</dbReference>
<dbReference type="EMBL" id="SNYA01000006">
    <property type="protein sequence ID" value="TDP90804.1"/>
    <property type="molecule type" value="Genomic_DNA"/>
</dbReference>
<evidence type="ECO:0000256" key="2">
    <source>
        <dbReference type="SAM" id="Phobius"/>
    </source>
</evidence>
<organism evidence="3 4">
    <name type="scientific">Leucobacter luti</name>
    <dbReference type="NCBI Taxonomy" id="340320"/>
    <lineage>
        <taxon>Bacteria</taxon>
        <taxon>Bacillati</taxon>
        <taxon>Actinomycetota</taxon>
        <taxon>Actinomycetes</taxon>
        <taxon>Micrococcales</taxon>
        <taxon>Microbacteriaceae</taxon>
        <taxon>Leucobacter</taxon>
    </lineage>
</organism>
<protein>
    <submittedName>
        <fullName evidence="3">Uncharacterized protein</fullName>
    </submittedName>
</protein>
<feature type="compositionally biased region" description="Pro residues" evidence="1">
    <location>
        <begin position="198"/>
        <end position="215"/>
    </location>
</feature>
<reference evidence="3 4" key="1">
    <citation type="submission" date="2019-03" db="EMBL/GenBank/DDBJ databases">
        <title>Genomic analyses of the natural microbiome of Caenorhabditis elegans.</title>
        <authorList>
            <person name="Samuel B."/>
        </authorList>
    </citation>
    <scope>NUCLEOTIDE SEQUENCE [LARGE SCALE GENOMIC DNA]</scope>
    <source>
        <strain evidence="3 4">JUb18</strain>
    </source>
</reference>